<feature type="binding site" evidence="7">
    <location>
        <position position="127"/>
    </location>
    <ligand>
        <name>Zn(2+)</name>
        <dbReference type="ChEBI" id="CHEBI:29105"/>
        <label>2</label>
    </ligand>
</feature>
<keyword evidence="7" id="KW-0862">Zinc</keyword>
<dbReference type="InterPro" id="IPR010158">
    <property type="entry name" value="Amidase_Cbmase"/>
</dbReference>
<dbReference type="PANTHER" id="PTHR32494">
    <property type="entry name" value="ALLANTOATE DEIMINASE-RELATED"/>
    <property type="match status" value="1"/>
</dbReference>
<gene>
    <name evidence="9" type="ORF">CWM85_02775</name>
    <name evidence="8" type="ORF">QAB24_029675</name>
</gene>
<dbReference type="InterPro" id="IPR002933">
    <property type="entry name" value="Peptidase_M20"/>
</dbReference>
<reference evidence="9 10" key="2">
    <citation type="submission" date="2018-01" db="EMBL/GenBank/DDBJ databases">
        <title>Genomic study of Klebsiella pneumoniae.</title>
        <authorList>
            <person name="Yang Y."/>
            <person name="Bicalho R."/>
        </authorList>
    </citation>
    <scope>NUCLEOTIDE SEQUENCE [LARGE SCALE GENOMIC DNA]</scope>
    <source>
        <strain evidence="9 10">A2</strain>
    </source>
</reference>
<accession>A0A378EKM4</accession>
<dbReference type="EMBL" id="JARTTH020000002">
    <property type="protein sequence ID" value="MEC6054624.1"/>
    <property type="molecule type" value="Genomic_DNA"/>
</dbReference>
<feature type="binding site" evidence="7">
    <location>
        <position position="81"/>
    </location>
    <ligand>
        <name>Zn(2+)</name>
        <dbReference type="ChEBI" id="CHEBI:29105"/>
        <label>1</label>
    </ligand>
</feature>
<evidence type="ECO:0000313" key="10">
    <source>
        <dbReference type="Proteomes" id="UP000234661"/>
    </source>
</evidence>
<organism evidence="9 10">
    <name type="scientific">Klebsiella michiganensis</name>
    <dbReference type="NCBI Taxonomy" id="1134687"/>
    <lineage>
        <taxon>Bacteria</taxon>
        <taxon>Pseudomonadati</taxon>
        <taxon>Pseudomonadota</taxon>
        <taxon>Gammaproteobacteria</taxon>
        <taxon>Enterobacterales</taxon>
        <taxon>Enterobacteriaceae</taxon>
        <taxon>Klebsiella/Raoultella group</taxon>
        <taxon>Klebsiella</taxon>
    </lineage>
</organism>
<dbReference type="SUPFAM" id="SSF53187">
    <property type="entry name" value="Zn-dependent exopeptidases"/>
    <property type="match status" value="1"/>
</dbReference>
<evidence type="ECO:0000313" key="8">
    <source>
        <dbReference type="EMBL" id="MEC6054624.1"/>
    </source>
</evidence>
<reference evidence="8" key="3">
    <citation type="journal article" date="2023" name="Nat. Commun.">
        <title>Genomic dissection of endemic carbapenem resistance reveals metallo-beta-lactamase dissemination through clonal, plasmid and integron transfer.</title>
        <authorList>
            <person name="Macesic N."/>
            <person name="Hawkey J."/>
            <person name="Vezina B."/>
            <person name="Wisniewski J.A."/>
            <person name="Cottingham H."/>
            <person name="Blakeway L.V."/>
            <person name="Harshegyi T."/>
            <person name="Pragastis K."/>
            <person name="Badoordeen G.Z."/>
            <person name="Dennison A."/>
            <person name="Spelman D.W."/>
            <person name="Jenney A.W.J."/>
            <person name="Peleg A.Y."/>
        </authorList>
    </citation>
    <scope>NUCLEOTIDE SEQUENCE</scope>
    <source>
        <strain evidence="8">CPO078</strain>
    </source>
</reference>
<dbReference type="EMBL" id="PIET01000024">
    <property type="protein sequence ID" value="PLM68636.1"/>
    <property type="molecule type" value="Genomic_DNA"/>
</dbReference>
<reference evidence="8" key="4">
    <citation type="submission" date="2024-01" db="EMBL/GenBank/DDBJ databases">
        <authorList>
            <person name="Macesic N."/>
        </authorList>
    </citation>
    <scope>NUCLEOTIDE SEQUENCE</scope>
    <source>
        <strain evidence="8">CPO078</strain>
    </source>
</reference>
<dbReference type="Proteomes" id="UP000234661">
    <property type="component" value="Unassembled WGS sequence"/>
</dbReference>
<dbReference type="InterPro" id="IPR036264">
    <property type="entry name" value="Bact_exopeptidase_dim_dom"/>
</dbReference>
<dbReference type="RefSeq" id="WP_004118110.1">
    <property type="nucleotide sequence ID" value="NZ_CABGHZ010000044.1"/>
</dbReference>
<evidence type="ECO:0000313" key="9">
    <source>
        <dbReference type="EMBL" id="PLM68636.1"/>
    </source>
</evidence>
<comment type="similarity">
    <text evidence="2">Belongs to the peptidase M20 family.</text>
</comment>
<dbReference type="PANTHER" id="PTHR32494:SF19">
    <property type="entry name" value="ALLANTOATE DEIMINASE-RELATED"/>
    <property type="match status" value="1"/>
</dbReference>
<dbReference type="Proteomes" id="UP001175817">
    <property type="component" value="Unassembled WGS sequence"/>
</dbReference>
<feature type="binding site" evidence="7">
    <location>
        <position position="194"/>
    </location>
    <ligand>
        <name>Zn(2+)</name>
        <dbReference type="ChEBI" id="CHEBI:29105"/>
        <label>1</label>
    </ligand>
</feature>
<evidence type="ECO:0000256" key="4">
    <source>
        <dbReference type="ARBA" id="ARBA00022723"/>
    </source>
</evidence>
<comment type="caution">
    <text evidence="9">The sequence shown here is derived from an EMBL/GenBank/DDBJ whole genome shotgun (WGS) entry which is preliminary data.</text>
</comment>
<dbReference type="PIRSF" id="PIRSF001235">
    <property type="entry name" value="Amidase_carbamoylase"/>
    <property type="match status" value="1"/>
</dbReference>
<feature type="binding site" evidence="7">
    <location>
        <position position="92"/>
    </location>
    <ligand>
        <name>Zn(2+)</name>
        <dbReference type="ChEBI" id="CHEBI:29105"/>
        <label>1</label>
    </ligand>
</feature>
<dbReference type="GO" id="GO:0016813">
    <property type="term" value="F:hydrolase activity, acting on carbon-nitrogen (but not peptide) bonds, in linear amidines"/>
    <property type="evidence" value="ECO:0007669"/>
    <property type="project" value="InterPro"/>
</dbReference>
<reference evidence="9 10" key="1">
    <citation type="submission" date="2017-11" db="EMBL/GenBank/DDBJ databases">
        <authorList>
            <person name="Han C.G."/>
        </authorList>
    </citation>
    <scope>NUCLEOTIDE SEQUENCE [LARGE SCALE GENOMIC DNA]</scope>
    <source>
        <strain evidence="9 10">A2</strain>
    </source>
</reference>
<dbReference type="GO" id="GO:0046872">
    <property type="term" value="F:metal ion binding"/>
    <property type="evidence" value="ECO:0007669"/>
    <property type="project" value="UniProtKB-KW"/>
</dbReference>
<comment type="subunit">
    <text evidence="3">Homodimer.</text>
</comment>
<dbReference type="AlphaFoldDB" id="A0A2J5A029"/>
<comment type="cofactor">
    <cofactor evidence="7">
        <name>Zn(2+)</name>
        <dbReference type="ChEBI" id="CHEBI:29105"/>
    </cofactor>
    <text evidence="7">Binds 2 Zn(2+) ions per subunit.</text>
</comment>
<evidence type="ECO:0000256" key="7">
    <source>
        <dbReference type="PIRSR" id="PIRSR001235-1"/>
    </source>
</evidence>
<evidence type="ECO:0000256" key="2">
    <source>
        <dbReference type="ARBA" id="ARBA00006153"/>
    </source>
</evidence>
<feature type="binding site" evidence="7">
    <location>
        <position position="92"/>
    </location>
    <ligand>
        <name>Zn(2+)</name>
        <dbReference type="ChEBI" id="CHEBI:29105"/>
        <label>2</label>
    </ligand>
</feature>
<evidence type="ECO:0000256" key="5">
    <source>
        <dbReference type="ARBA" id="ARBA00022801"/>
    </source>
</evidence>
<keyword evidence="4 7" id="KW-0479">Metal-binding</keyword>
<dbReference type="Pfam" id="PF01546">
    <property type="entry name" value="Peptidase_M20"/>
    <property type="match status" value="1"/>
</dbReference>
<accession>A0A2J5A029</accession>
<proteinExistence type="inferred from homology"/>
<comment type="cofactor">
    <cofactor evidence="1">
        <name>Mn(2+)</name>
        <dbReference type="ChEBI" id="CHEBI:29035"/>
    </cofactor>
</comment>
<evidence type="ECO:0000256" key="1">
    <source>
        <dbReference type="ARBA" id="ARBA00001936"/>
    </source>
</evidence>
<protein>
    <submittedName>
        <fullName evidence="9">Zn-dependent hydrolase</fullName>
    </submittedName>
</protein>
<keyword evidence="6" id="KW-0464">Manganese</keyword>
<feature type="binding site" evidence="7">
    <location>
        <position position="392"/>
    </location>
    <ligand>
        <name>Zn(2+)</name>
        <dbReference type="ChEBI" id="CHEBI:29105"/>
        <label>2</label>
    </ligand>
</feature>
<sequence length="418" mass="45479">MFISDYRQLATNLFSDIYQLSFDGVGVTRQSYGPGETAVADYLSRFAREEGLSVHIDRAANLIFSQKGVNEDTPAVWIGSHIDSVPQGGNFDGLAGVIAGLLILVASQRENRRLPVPVKVAAFRGEESAWYGRAYMGSSAIFGRLTAEDLQRQQRISGETLGNSLGKLGADIEAICAQQPLVETKNILAWLELHIEQGPVLVEKSLPLAVVNGIRGNVRFNTIHCFGDAQHSGTVPRDLRHDAVCGVSDLIMRLDARWQSRLSAGDDLVVTSGIFQTDVQEHAVTRISGHVSFSLEARSLNSYTLTAFAEEIMATAHQVSEARGVTFRFDSPVLTEPATLDHSVFAALKHSCEALAVNHLELASGAGHDSAIFARQGIPSGMVFVRNQNGSHNPHEAMEMDDFLLGVGVIQQTLEEWK</sequence>
<evidence type="ECO:0000256" key="3">
    <source>
        <dbReference type="ARBA" id="ARBA00011738"/>
    </source>
</evidence>
<dbReference type="Gene3D" id="3.30.70.360">
    <property type="match status" value="1"/>
</dbReference>
<evidence type="ECO:0000256" key="6">
    <source>
        <dbReference type="ARBA" id="ARBA00023211"/>
    </source>
</evidence>
<dbReference type="SUPFAM" id="SSF55031">
    <property type="entry name" value="Bacterial exopeptidase dimerisation domain"/>
    <property type="match status" value="1"/>
</dbReference>
<name>A0A2J5A029_9ENTR</name>
<dbReference type="NCBIfam" id="TIGR01879">
    <property type="entry name" value="hydantase"/>
    <property type="match status" value="1"/>
</dbReference>
<keyword evidence="5 9" id="KW-0378">Hydrolase</keyword>
<dbReference type="Gene3D" id="3.40.630.10">
    <property type="entry name" value="Zn peptidases"/>
    <property type="match status" value="1"/>
</dbReference>